<evidence type="ECO:0000313" key="4">
    <source>
        <dbReference type="Proteomes" id="UP000198727"/>
    </source>
</evidence>
<name>A0A1I5YLF0_9PSEU</name>
<dbReference type="AlphaFoldDB" id="A0A1I5YLF0"/>
<dbReference type="Pfam" id="PF08327">
    <property type="entry name" value="AHSA1"/>
    <property type="match status" value="1"/>
</dbReference>
<dbReference type="Gene3D" id="3.30.530.20">
    <property type="match status" value="1"/>
</dbReference>
<comment type="similarity">
    <text evidence="1">Belongs to the AHA1 family.</text>
</comment>
<organism evidence="3 4">
    <name type="scientific">Amycolatopsis arida</name>
    <dbReference type="NCBI Taxonomy" id="587909"/>
    <lineage>
        <taxon>Bacteria</taxon>
        <taxon>Bacillati</taxon>
        <taxon>Actinomycetota</taxon>
        <taxon>Actinomycetes</taxon>
        <taxon>Pseudonocardiales</taxon>
        <taxon>Pseudonocardiaceae</taxon>
        <taxon>Amycolatopsis</taxon>
    </lineage>
</organism>
<evidence type="ECO:0000313" key="3">
    <source>
        <dbReference type="EMBL" id="SFQ45069.1"/>
    </source>
</evidence>
<dbReference type="OrthoDB" id="9803476at2"/>
<sequence>MDMDRIEREIVISAPPERVWAALTAPEFWLDEADPTGFELVEGALIVGEHRGHESVPQRIEKIEPGRYLAYRWANRFPSAEPGDGNSTLVEFTLIPEGAGTRLRMVESGFAALPGSAEERRQAAEDNIGGWDAVLGELRKSVEE</sequence>
<feature type="domain" description="Activator of Hsp90 ATPase homologue 1/2-like C-terminal" evidence="2">
    <location>
        <begin position="14"/>
        <end position="142"/>
    </location>
</feature>
<gene>
    <name evidence="3" type="ORF">SAMN05421810_107251</name>
</gene>
<evidence type="ECO:0000256" key="1">
    <source>
        <dbReference type="ARBA" id="ARBA00006817"/>
    </source>
</evidence>
<keyword evidence="4" id="KW-1185">Reference proteome</keyword>
<dbReference type="SUPFAM" id="SSF55961">
    <property type="entry name" value="Bet v1-like"/>
    <property type="match status" value="1"/>
</dbReference>
<dbReference type="Proteomes" id="UP000198727">
    <property type="component" value="Unassembled WGS sequence"/>
</dbReference>
<accession>A0A1I5YLF0</accession>
<reference evidence="4" key="1">
    <citation type="submission" date="2016-10" db="EMBL/GenBank/DDBJ databases">
        <authorList>
            <person name="Varghese N."/>
            <person name="Submissions S."/>
        </authorList>
    </citation>
    <scope>NUCLEOTIDE SEQUENCE [LARGE SCALE GENOMIC DNA]</scope>
    <source>
        <strain evidence="4">CGMCC 4.5579</strain>
    </source>
</reference>
<dbReference type="InterPro" id="IPR023393">
    <property type="entry name" value="START-like_dom_sf"/>
</dbReference>
<dbReference type="STRING" id="587909.SAMN05421810_107251"/>
<protein>
    <submittedName>
        <fullName evidence="3">Uncharacterized conserved protein YndB, AHSA1/START domain</fullName>
    </submittedName>
</protein>
<evidence type="ECO:0000259" key="2">
    <source>
        <dbReference type="Pfam" id="PF08327"/>
    </source>
</evidence>
<dbReference type="EMBL" id="FOWW01000007">
    <property type="protein sequence ID" value="SFQ45069.1"/>
    <property type="molecule type" value="Genomic_DNA"/>
</dbReference>
<proteinExistence type="inferred from homology"/>
<dbReference type="InterPro" id="IPR013538">
    <property type="entry name" value="ASHA1/2-like_C"/>
</dbReference>